<proteinExistence type="predicted"/>
<dbReference type="EnsemblBacteria" id="ABK76809">
    <property type="protein sequence ID" value="ABK76809"/>
    <property type="gene ID" value="CENSYa_0164"/>
</dbReference>
<name>A0RTZ2_CENSY</name>
<evidence type="ECO:0000313" key="1">
    <source>
        <dbReference type="EMBL" id="ABK76809.1"/>
    </source>
</evidence>
<evidence type="ECO:0000313" key="2">
    <source>
        <dbReference type="Proteomes" id="UP000000758"/>
    </source>
</evidence>
<dbReference type="KEGG" id="csy:CENSYa_0164"/>
<gene>
    <name evidence="1" type="ordered locus">CENSYa_0164</name>
</gene>
<dbReference type="STRING" id="414004.CENSYa_0164"/>
<dbReference type="Proteomes" id="UP000000758">
    <property type="component" value="Chromosome"/>
</dbReference>
<accession>A0RTZ2</accession>
<sequence>MQCTEIPWIRREQAPLEAQPGHKGLPDALYGMQCSRACMNADELYSSCVDGPDYSITGAEVFRYAMSPFFYYCEKFADRGGADPPPGNVKGGSPYVDDMDRGTALDCTGDKDCFRECIRLMFDGQDEICNAPLLYLPEGIAGRPDILRKAEGRSIFGGHYYAPALVIMALKPRRDHEMQAAFYSYLLHRIQGRRPEFTVVDGRGGIHDSPAGDNTDSVPGNIEGMRRIDSGHVPPAEVLRRPWTSYSIKKALETGHLSLVLWLDGSKIRRLERSGIRDVSALAGTTTSTISSICRVDRRKAGILKGMARAAAEQKPIVFKDPEVDDTGAKSFLAVETERIDNRIEMSGAAVLVRDESGERRRTFEGDGMMDGISGFVRGSTVYYWGRRALTLAESSGGQMPRGMRNLMEIFAESITFHLPLVDPEHISREMGHPVENSVPGECIALRNIHDWLLSKRGQGSP</sequence>
<dbReference type="AlphaFoldDB" id="A0RTZ2"/>
<keyword evidence="2" id="KW-1185">Reference proteome</keyword>
<organism evidence="1 2">
    <name type="scientific">Cenarchaeum symbiosum (strain A)</name>
    <dbReference type="NCBI Taxonomy" id="414004"/>
    <lineage>
        <taxon>Archaea</taxon>
        <taxon>Nitrososphaerota</taxon>
        <taxon>Candidatus Cenarchaeales</taxon>
        <taxon>Candidatus Cenarchaeaceae</taxon>
        <taxon>Candidatus Cenarchaeum</taxon>
    </lineage>
</organism>
<reference evidence="1 2" key="1">
    <citation type="journal article" date="2006" name="Proc. Natl. Acad. Sci. U.S.A.">
        <title>Genomic analysis of the uncultivated marine crenarchaeote Cenarchaeum symbiosum.</title>
        <authorList>
            <person name="Hallam S.J."/>
            <person name="Konstantinidis K.T."/>
            <person name="Putnam N."/>
            <person name="Schleper C."/>
            <person name="Watanabe Y."/>
            <person name="Sugahara J."/>
            <person name="Preston C."/>
            <person name="de la Torre J."/>
            <person name="Richardson P.M."/>
            <person name="DeLong E.F."/>
        </authorList>
    </citation>
    <scope>NUCLEOTIDE SEQUENCE [LARGE SCALE GENOMIC DNA]</scope>
    <source>
        <strain evidence="2">A</strain>
    </source>
</reference>
<protein>
    <submittedName>
        <fullName evidence="1">Nuclease</fullName>
    </submittedName>
</protein>
<dbReference type="EMBL" id="DP000238">
    <property type="protein sequence ID" value="ABK76809.1"/>
    <property type="molecule type" value="Genomic_DNA"/>
</dbReference>
<dbReference type="HOGENOM" id="CLU_591362_0_0_2"/>